<feature type="transmembrane region" description="Helical" evidence="1">
    <location>
        <begin position="186"/>
        <end position="206"/>
    </location>
</feature>
<keyword evidence="1" id="KW-1133">Transmembrane helix</keyword>
<comment type="caution">
    <text evidence="2">The sequence shown here is derived from an EMBL/GenBank/DDBJ whole genome shotgun (WGS) entry which is preliminary data.</text>
</comment>
<proteinExistence type="predicted"/>
<feature type="transmembrane region" description="Helical" evidence="1">
    <location>
        <begin position="60"/>
        <end position="79"/>
    </location>
</feature>
<keyword evidence="1" id="KW-0812">Transmembrane</keyword>
<sequence>MRKRLGRSELRAVLSRGPAPREAEVARTKERCVSLLAGQTFEERTGFGEFLREVLRYSGWRMWILQGAALLAACMGIFAMPGFPAVTSAFAPVLVLACIPALLQGRIWGMEEIEASTRASGSQILFAKLILAGGADLVFLTLMIFCQAAARQSGEELLGLVLYTVVPFLTASTGILRCLRRRSAPAAGAGLCLGISLFWSMLGLWIPQAYQASATGVWLTAFVLFSVFFGRELYEVVLTARAVPA</sequence>
<feature type="transmembrane region" description="Helical" evidence="1">
    <location>
        <begin position="157"/>
        <end position="179"/>
    </location>
</feature>
<evidence type="ECO:0000256" key="1">
    <source>
        <dbReference type="SAM" id="Phobius"/>
    </source>
</evidence>
<reference evidence="2" key="2">
    <citation type="journal article" date="2021" name="PeerJ">
        <title>Extensive microbial diversity within the chicken gut microbiome revealed by metagenomics and culture.</title>
        <authorList>
            <person name="Gilroy R."/>
            <person name="Ravi A."/>
            <person name="Getino M."/>
            <person name="Pursley I."/>
            <person name="Horton D.L."/>
            <person name="Alikhan N.F."/>
            <person name="Baker D."/>
            <person name="Gharbi K."/>
            <person name="Hall N."/>
            <person name="Watson M."/>
            <person name="Adriaenssens E.M."/>
            <person name="Foster-Nyarko E."/>
            <person name="Jarju S."/>
            <person name="Secka A."/>
            <person name="Antonio M."/>
            <person name="Oren A."/>
            <person name="Chaudhuri R.R."/>
            <person name="La Ragione R."/>
            <person name="Hildebrand F."/>
            <person name="Pallen M.J."/>
        </authorList>
    </citation>
    <scope>NUCLEOTIDE SEQUENCE</scope>
    <source>
        <strain evidence="2">CHK190-19873</strain>
    </source>
</reference>
<feature type="transmembrane region" description="Helical" evidence="1">
    <location>
        <begin position="212"/>
        <end position="230"/>
    </location>
</feature>
<protein>
    <submittedName>
        <fullName evidence="2">Uncharacterized protein</fullName>
    </submittedName>
</protein>
<name>A0A9D1ES74_9FIRM</name>
<keyword evidence="1" id="KW-0472">Membrane</keyword>
<reference evidence="2" key="1">
    <citation type="submission" date="2020-10" db="EMBL/GenBank/DDBJ databases">
        <authorList>
            <person name="Gilroy R."/>
        </authorList>
    </citation>
    <scope>NUCLEOTIDE SEQUENCE</scope>
    <source>
        <strain evidence="2">CHK190-19873</strain>
    </source>
</reference>
<feature type="transmembrane region" description="Helical" evidence="1">
    <location>
        <begin position="124"/>
        <end position="145"/>
    </location>
</feature>
<evidence type="ECO:0000313" key="3">
    <source>
        <dbReference type="Proteomes" id="UP000823935"/>
    </source>
</evidence>
<feature type="transmembrane region" description="Helical" evidence="1">
    <location>
        <begin position="85"/>
        <end position="103"/>
    </location>
</feature>
<evidence type="ECO:0000313" key="2">
    <source>
        <dbReference type="EMBL" id="HIS31285.1"/>
    </source>
</evidence>
<organism evidence="2 3">
    <name type="scientific">Candidatus Limivivens intestinipullorum</name>
    <dbReference type="NCBI Taxonomy" id="2840858"/>
    <lineage>
        <taxon>Bacteria</taxon>
        <taxon>Bacillati</taxon>
        <taxon>Bacillota</taxon>
        <taxon>Clostridia</taxon>
        <taxon>Lachnospirales</taxon>
        <taxon>Lachnospiraceae</taxon>
        <taxon>Lachnospiraceae incertae sedis</taxon>
        <taxon>Candidatus Limivivens</taxon>
    </lineage>
</organism>
<dbReference type="Proteomes" id="UP000823935">
    <property type="component" value="Unassembled WGS sequence"/>
</dbReference>
<dbReference type="AlphaFoldDB" id="A0A9D1ES74"/>
<accession>A0A9D1ES74</accession>
<gene>
    <name evidence="2" type="ORF">IAB44_07030</name>
</gene>
<dbReference type="EMBL" id="DVIQ01000033">
    <property type="protein sequence ID" value="HIS31285.1"/>
    <property type="molecule type" value="Genomic_DNA"/>
</dbReference>